<dbReference type="OrthoDB" id="5801835at2"/>
<dbReference type="RefSeq" id="WP_109678804.1">
    <property type="nucleotide sequence ID" value="NZ_CP086615.1"/>
</dbReference>
<dbReference type="AlphaFoldDB" id="A0A2U2N0R0"/>
<gene>
    <name evidence="2" type="ORF">DEM34_10685</name>
</gene>
<feature type="region of interest" description="Disordered" evidence="1">
    <location>
        <begin position="88"/>
        <end position="107"/>
    </location>
</feature>
<dbReference type="EMBL" id="QFFI01000015">
    <property type="protein sequence ID" value="PWG62825.1"/>
    <property type="molecule type" value="Genomic_DNA"/>
</dbReference>
<protein>
    <submittedName>
        <fullName evidence="2">Uncharacterized protein</fullName>
    </submittedName>
</protein>
<reference evidence="2 3" key="1">
    <citation type="submission" date="2018-05" db="EMBL/GenBank/DDBJ databases">
        <title>Spiribacter halobius sp. nov., a moderately halophilic bacterium isolated from marine solar saltern.</title>
        <authorList>
            <person name="Zheng W.-S."/>
            <person name="Lu D.-C."/>
            <person name="Du Z.-J."/>
        </authorList>
    </citation>
    <scope>NUCLEOTIDE SEQUENCE [LARGE SCALE GENOMIC DNA]</scope>
    <source>
        <strain evidence="2 3">E85</strain>
    </source>
</reference>
<sequence>MSTTYADAYLDHYADRYVELGLARCGIRLEQYLRSPQACERVAQVWAARGGPCPAQILPQEITAAEQRLERGLEDCPRRGGVIVEPLHHHRRHRRGGSDFTARRAQS</sequence>
<evidence type="ECO:0000313" key="3">
    <source>
        <dbReference type="Proteomes" id="UP000245474"/>
    </source>
</evidence>
<dbReference type="Proteomes" id="UP000245474">
    <property type="component" value="Unassembled WGS sequence"/>
</dbReference>
<evidence type="ECO:0000256" key="1">
    <source>
        <dbReference type="SAM" id="MobiDB-lite"/>
    </source>
</evidence>
<organism evidence="2 3">
    <name type="scientific">Sediminicurvatus halobius</name>
    <dbReference type="NCBI Taxonomy" id="2182432"/>
    <lineage>
        <taxon>Bacteria</taxon>
        <taxon>Pseudomonadati</taxon>
        <taxon>Pseudomonadota</taxon>
        <taxon>Gammaproteobacteria</taxon>
        <taxon>Chromatiales</taxon>
        <taxon>Ectothiorhodospiraceae</taxon>
        <taxon>Sediminicurvatus</taxon>
    </lineage>
</organism>
<accession>A0A2U2N0R0</accession>
<keyword evidence="3" id="KW-1185">Reference proteome</keyword>
<proteinExistence type="predicted"/>
<comment type="caution">
    <text evidence="2">The sequence shown here is derived from an EMBL/GenBank/DDBJ whole genome shotgun (WGS) entry which is preliminary data.</text>
</comment>
<evidence type="ECO:0000313" key="2">
    <source>
        <dbReference type="EMBL" id="PWG62825.1"/>
    </source>
</evidence>
<name>A0A2U2N0R0_9GAMM</name>